<dbReference type="PANTHER" id="PTHR11439:SF495">
    <property type="entry name" value="REVERSE TRANSCRIPTASE, RNA-DEPENDENT DNA POLYMERASE-RELATED"/>
    <property type="match status" value="1"/>
</dbReference>
<evidence type="ECO:0000313" key="2">
    <source>
        <dbReference type="EMBL" id="GJS97768.1"/>
    </source>
</evidence>
<evidence type="ECO:0000313" key="3">
    <source>
        <dbReference type="Proteomes" id="UP001151760"/>
    </source>
</evidence>
<evidence type="ECO:0000259" key="1">
    <source>
        <dbReference type="Pfam" id="PF07727"/>
    </source>
</evidence>
<proteinExistence type="predicted"/>
<dbReference type="InterPro" id="IPR043502">
    <property type="entry name" value="DNA/RNA_pol_sf"/>
</dbReference>
<keyword evidence="3" id="KW-1185">Reference proteome</keyword>
<reference evidence="2" key="2">
    <citation type="submission" date="2022-01" db="EMBL/GenBank/DDBJ databases">
        <authorList>
            <person name="Yamashiro T."/>
            <person name="Shiraishi A."/>
            <person name="Satake H."/>
            <person name="Nakayama K."/>
        </authorList>
    </citation>
    <scope>NUCLEOTIDE SEQUENCE</scope>
</reference>
<dbReference type="CDD" id="cd09272">
    <property type="entry name" value="RNase_HI_RT_Ty1"/>
    <property type="match status" value="1"/>
</dbReference>
<dbReference type="InterPro" id="IPR013103">
    <property type="entry name" value="RVT_2"/>
</dbReference>
<dbReference type="PANTHER" id="PTHR11439">
    <property type="entry name" value="GAG-POL-RELATED RETROTRANSPOSON"/>
    <property type="match status" value="1"/>
</dbReference>
<dbReference type="Pfam" id="PF07727">
    <property type="entry name" value="RVT_2"/>
    <property type="match status" value="1"/>
</dbReference>
<dbReference type="SUPFAM" id="SSF56672">
    <property type="entry name" value="DNA/RNA polymerases"/>
    <property type="match status" value="1"/>
</dbReference>
<dbReference type="Proteomes" id="UP001151760">
    <property type="component" value="Unassembled WGS sequence"/>
</dbReference>
<accession>A0ABQ5A6V5</accession>
<protein>
    <submittedName>
        <fullName evidence="2">Retrovirus-related pol polyprotein from transposon TNT 1-94</fullName>
    </submittedName>
</protein>
<organism evidence="2 3">
    <name type="scientific">Tanacetum coccineum</name>
    <dbReference type="NCBI Taxonomy" id="301880"/>
    <lineage>
        <taxon>Eukaryota</taxon>
        <taxon>Viridiplantae</taxon>
        <taxon>Streptophyta</taxon>
        <taxon>Embryophyta</taxon>
        <taxon>Tracheophyta</taxon>
        <taxon>Spermatophyta</taxon>
        <taxon>Magnoliopsida</taxon>
        <taxon>eudicotyledons</taxon>
        <taxon>Gunneridae</taxon>
        <taxon>Pentapetalae</taxon>
        <taxon>asterids</taxon>
        <taxon>campanulids</taxon>
        <taxon>Asterales</taxon>
        <taxon>Asteraceae</taxon>
        <taxon>Asteroideae</taxon>
        <taxon>Anthemideae</taxon>
        <taxon>Anthemidinae</taxon>
        <taxon>Tanacetum</taxon>
    </lineage>
</organism>
<sequence>MRKNVSNGRSMFGDSERRCSKNGKRTLMEAARTMLIISQAHCSMGGKKPIYNTSDCVWFSVVCLPMIRSTLVKLKAKADIGNVLLPFDETYEGLTSVQSVSSPPQQYDFYAKTMYFVQWFDDDEVIPIPPVVLITPVNVLAAQAPENAIGSPSTTVISEGAPAVTEKLIASSNSSTRHYIFCSIARLEAIRLIHCSAASNEHGSMNMVIFQMDVKTAFLNGELNEVVYVSQPEGFVDPEHPSHVYRLKKALYGLKQAPRAWYDKLSAFLIKSGFTKGVVDPTLFTRKTGKHLLLVQIYVDDIIFASTNPKACKLFAFEMNSTFKMSMMGQMSFFLGLQVSQNPRGIFINQSKYAQEILKKFGFDSCTPIDTPMAERPNLDEDKGGKLIDPTRFRGMVGSLMYLSASRPDIVFAVCMCARYQAKPTEMHLTAIKRIFRYLKGTIHMGLWYPKDSGFELKAFADADYAGCHDTRRSTSGSAQFLGHRLVSWSSKKQKSTAISTTEAEYIALSGCCAQILWMRSQLRDYGFAFNKIPMYCDNQSAIALCCNSVQHSRSKHIDIRHHFIKEQVERKVVELYFVETKYQLADIFTKALPRERFATLLPLLGVKQMSPETLKELQDESVSE</sequence>
<name>A0ABQ5A6V5_9ASTR</name>
<gene>
    <name evidence="2" type="ORF">Tco_0804736</name>
</gene>
<reference evidence="2" key="1">
    <citation type="journal article" date="2022" name="Int. J. Mol. Sci.">
        <title>Draft Genome of Tanacetum Coccineum: Genomic Comparison of Closely Related Tanacetum-Family Plants.</title>
        <authorList>
            <person name="Yamashiro T."/>
            <person name="Shiraishi A."/>
            <person name="Nakayama K."/>
            <person name="Satake H."/>
        </authorList>
    </citation>
    <scope>NUCLEOTIDE SEQUENCE</scope>
</reference>
<comment type="caution">
    <text evidence="2">The sequence shown here is derived from an EMBL/GenBank/DDBJ whole genome shotgun (WGS) entry which is preliminary data.</text>
</comment>
<dbReference type="EMBL" id="BQNB010011989">
    <property type="protein sequence ID" value="GJS97768.1"/>
    <property type="molecule type" value="Genomic_DNA"/>
</dbReference>
<feature type="domain" description="Reverse transcriptase Ty1/copia-type" evidence="1">
    <location>
        <begin position="180"/>
        <end position="374"/>
    </location>
</feature>